<dbReference type="EMBL" id="CAUYUJ010021581">
    <property type="protein sequence ID" value="CAK0905551.1"/>
    <property type="molecule type" value="Genomic_DNA"/>
</dbReference>
<gene>
    <name evidence="2" type="ORF">PCOR1329_LOCUS81232</name>
</gene>
<protein>
    <submittedName>
        <fullName evidence="2">Uncharacterized protein</fullName>
    </submittedName>
</protein>
<evidence type="ECO:0000313" key="2">
    <source>
        <dbReference type="EMBL" id="CAK0905551.1"/>
    </source>
</evidence>
<accession>A0ABN9XZF4</accession>
<feature type="region of interest" description="Disordered" evidence="1">
    <location>
        <begin position="69"/>
        <end position="91"/>
    </location>
</feature>
<dbReference type="Proteomes" id="UP001189429">
    <property type="component" value="Unassembled WGS sequence"/>
</dbReference>
<keyword evidence="3" id="KW-1185">Reference proteome</keyword>
<name>A0ABN9XZF4_9DINO</name>
<proteinExistence type="predicted"/>
<reference evidence="2" key="1">
    <citation type="submission" date="2023-10" db="EMBL/GenBank/DDBJ databases">
        <authorList>
            <person name="Chen Y."/>
            <person name="Shah S."/>
            <person name="Dougan E. K."/>
            <person name="Thang M."/>
            <person name="Chan C."/>
        </authorList>
    </citation>
    <scope>NUCLEOTIDE SEQUENCE [LARGE SCALE GENOMIC DNA]</scope>
</reference>
<evidence type="ECO:0000313" key="3">
    <source>
        <dbReference type="Proteomes" id="UP001189429"/>
    </source>
</evidence>
<comment type="caution">
    <text evidence="2">The sequence shown here is derived from an EMBL/GenBank/DDBJ whole genome shotgun (WGS) entry which is preliminary data.</text>
</comment>
<evidence type="ECO:0000256" key="1">
    <source>
        <dbReference type="SAM" id="MobiDB-lite"/>
    </source>
</evidence>
<sequence>MAVPAVDESWRQDWILAREAPPRRAEFQRHGPSTFGVNVHGPVFSHKVGVGRARAPQPEDLGGLQREAWASAEEHGRPGTRPGAATGPHSARCTCARGRPDLNLHGAVGAAVLSLRQTLIGKPSAQKNYDITETTPFAPASPPRAALKLGRRSQIDGRAQQGDVQAVCQAVVQVQKASALVNDEGSPCQQVPIEMG</sequence>
<organism evidence="2 3">
    <name type="scientific">Prorocentrum cordatum</name>
    <dbReference type="NCBI Taxonomy" id="2364126"/>
    <lineage>
        <taxon>Eukaryota</taxon>
        <taxon>Sar</taxon>
        <taxon>Alveolata</taxon>
        <taxon>Dinophyceae</taxon>
        <taxon>Prorocentrales</taxon>
        <taxon>Prorocentraceae</taxon>
        <taxon>Prorocentrum</taxon>
    </lineage>
</organism>